<reference evidence="3" key="1">
    <citation type="submission" date="2014-03" db="EMBL/GenBank/DDBJ databases">
        <authorList>
            <person name="Aksoy S."/>
            <person name="Warren W."/>
            <person name="Wilson R.K."/>
        </authorList>
    </citation>
    <scope>NUCLEOTIDE SEQUENCE [LARGE SCALE GENOMIC DNA]</scope>
    <source>
        <strain evidence="3">IAEA</strain>
    </source>
</reference>
<reference evidence="2" key="2">
    <citation type="submission" date="2020-05" db="UniProtKB">
        <authorList>
            <consortium name="EnsemblMetazoa"/>
        </authorList>
    </citation>
    <scope>IDENTIFICATION</scope>
    <source>
        <strain evidence="2">IAEA</strain>
    </source>
</reference>
<keyword evidence="3" id="KW-1185">Reference proteome</keyword>
<dbReference type="Proteomes" id="UP000091820">
    <property type="component" value="Unassembled WGS sequence"/>
</dbReference>
<proteinExistence type="predicted"/>
<sequence>MIKILMLCILCYLVHNVWCDCFLKIPINKGSVPLWEKKIGDRWFKIPHINNQLKLQDGEIIKGHCPTKFNNIHYQANVTITCDYYDYECRHKPWRIETRSMEIQDNITVECFGDLLEYESLVLTQTQLECEDPKWIVNVKSIQNSETETSWCKDDHQIFELSTNNMDPNRALGFVCYDLTEFSLQSIKYKTITRKAEAWNANKFLPSVLSDLPEAGTSSSEVEFLNATLLHTENDNLQNYLDRLSEKNPWLKLARYEYANIIQSGPFMSHFHQYHQLLDILWWNNLRITNWHRFLNALEQHTNLHSYTIYMGTLHVVQVPIWSNPGEFQYLEIQNGFVNNTIPQYVWTYLESSDGKNPDLYVFGYNSPYAEFFYSNKVKFCTDICSDFDWLTDVRSSFHYANFGIVFCCSPESVQKSAYGTKLPYKLPSPVLEKDLNEKEKKEETIEITEKPELIEKSEELEEFQTLENYIYTDRNPALPLKEGSGD</sequence>
<accession>A0A1A9WKG2</accession>
<evidence type="ECO:0000256" key="1">
    <source>
        <dbReference type="SAM" id="SignalP"/>
    </source>
</evidence>
<feature type="signal peptide" evidence="1">
    <location>
        <begin position="1"/>
        <end position="19"/>
    </location>
</feature>
<protein>
    <submittedName>
        <fullName evidence="2">Uncharacterized protein</fullName>
    </submittedName>
</protein>
<dbReference type="EnsemblMetazoa" id="GBRI022939-RA">
    <property type="protein sequence ID" value="GBRI022939-PA"/>
    <property type="gene ID" value="GBRI022939"/>
</dbReference>
<evidence type="ECO:0000313" key="3">
    <source>
        <dbReference type="Proteomes" id="UP000091820"/>
    </source>
</evidence>
<keyword evidence="1" id="KW-0732">Signal</keyword>
<name>A0A1A9WKG2_9MUSC</name>
<dbReference type="AlphaFoldDB" id="A0A1A9WKG2"/>
<dbReference type="STRING" id="37001.A0A1A9WKG2"/>
<dbReference type="VEuPathDB" id="VectorBase:GBRI022939"/>
<feature type="chain" id="PRO_5008400419" evidence="1">
    <location>
        <begin position="20"/>
        <end position="487"/>
    </location>
</feature>
<evidence type="ECO:0000313" key="2">
    <source>
        <dbReference type="EnsemblMetazoa" id="GBRI022939-PA"/>
    </source>
</evidence>
<organism evidence="2 3">
    <name type="scientific">Glossina brevipalpis</name>
    <dbReference type="NCBI Taxonomy" id="37001"/>
    <lineage>
        <taxon>Eukaryota</taxon>
        <taxon>Metazoa</taxon>
        <taxon>Ecdysozoa</taxon>
        <taxon>Arthropoda</taxon>
        <taxon>Hexapoda</taxon>
        <taxon>Insecta</taxon>
        <taxon>Pterygota</taxon>
        <taxon>Neoptera</taxon>
        <taxon>Endopterygota</taxon>
        <taxon>Diptera</taxon>
        <taxon>Brachycera</taxon>
        <taxon>Muscomorpha</taxon>
        <taxon>Hippoboscoidea</taxon>
        <taxon>Glossinidae</taxon>
        <taxon>Glossina</taxon>
    </lineage>
</organism>